<proteinExistence type="predicted"/>
<sequence length="83" mass="9454">MQKDLFFAVIGLATTDYKLVVFLSDLQILHTKTGDSKRDPQSILGDLFDIVGRIAISRPFSRPFEHLFKMVEPQKHGRPEKPA</sequence>
<comment type="caution">
    <text evidence="1">The sequence shown here is derived from an EMBL/GenBank/DDBJ whole genome shotgun (WGS) entry which is preliminary data.</text>
</comment>
<evidence type="ECO:0000313" key="2">
    <source>
        <dbReference type="Proteomes" id="UP000317730"/>
    </source>
</evidence>
<dbReference type="Proteomes" id="UP000317730">
    <property type="component" value="Unassembled WGS sequence"/>
</dbReference>
<name>A0A4Y3TU66_9PROT</name>
<gene>
    <name evidence="1" type="ORF">APE01nite_08260</name>
</gene>
<protein>
    <submittedName>
        <fullName evidence="1">Uncharacterized protein</fullName>
    </submittedName>
</protein>
<evidence type="ECO:0000313" key="1">
    <source>
        <dbReference type="EMBL" id="GEB85029.1"/>
    </source>
</evidence>
<accession>A0A4Y3TU66</accession>
<organism evidence="1 2">
    <name type="scientific">Acetobacter peroxydans</name>
    <dbReference type="NCBI Taxonomy" id="104098"/>
    <lineage>
        <taxon>Bacteria</taxon>
        <taxon>Pseudomonadati</taxon>
        <taxon>Pseudomonadota</taxon>
        <taxon>Alphaproteobacteria</taxon>
        <taxon>Acetobacterales</taxon>
        <taxon>Acetobacteraceae</taxon>
        <taxon>Acetobacter</taxon>
    </lineage>
</organism>
<dbReference type="EMBL" id="BJMV01000003">
    <property type="protein sequence ID" value="GEB85029.1"/>
    <property type="molecule type" value="Genomic_DNA"/>
</dbReference>
<reference evidence="1 2" key="1">
    <citation type="submission" date="2019-06" db="EMBL/GenBank/DDBJ databases">
        <title>Whole genome shotgun sequence of Acetobacter peroxydans NBRC 13755.</title>
        <authorList>
            <person name="Hosoyama A."/>
            <person name="Uohara A."/>
            <person name="Ohji S."/>
            <person name="Ichikawa N."/>
        </authorList>
    </citation>
    <scope>NUCLEOTIDE SEQUENCE [LARGE SCALE GENOMIC DNA]</scope>
    <source>
        <strain evidence="1 2">NBRC 13755</strain>
    </source>
</reference>
<dbReference type="AlphaFoldDB" id="A0A4Y3TU66"/>
<keyword evidence="2" id="KW-1185">Reference proteome</keyword>